<dbReference type="RefSeq" id="XP_015699945.1">
    <property type="nucleotide sequence ID" value="XM_015845719.1"/>
</dbReference>
<dbReference type="EMBL" id="KN294007">
    <property type="protein sequence ID" value="EEH34856.2"/>
    <property type="molecule type" value="Genomic_DNA"/>
</dbReference>
<dbReference type="PANTHER" id="PTHR13271">
    <property type="entry name" value="UNCHARACTERIZED PUTATIVE METHYLTRANSFERASE"/>
    <property type="match status" value="1"/>
</dbReference>
<dbReference type="AlphaFoldDB" id="C1H562"/>
<dbReference type="InterPro" id="IPR046341">
    <property type="entry name" value="SET_dom_sf"/>
</dbReference>
<evidence type="ECO:0000259" key="1">
    <source>
        <dbReference type="PROSITE" id="PS50280"/>
    </source>
</evidence>
<dbReference type="HOGENOM" id="CLU_041939_3_1_1"/>
<dbReference type="Gene3D" id="3.90.1410.10">
    <property type="entry name" value="set domain protein methyltransferase, domain 1"/>
    <property type="match status" value="1"/>
</dbReference>
<sequence length="420" mass="48244">MDHPTHSAGPEHEIFTEWAKSQGIEINGVAPTKFPGQGVGLSAQRNIHAGEIIVRIPVKAMLTVESLPSAFREKFPDDIPLQGLLAAYLCCTEESRKKYALWRAVWPSQQDFEESLPILWPQHLRVRDSKASDSPLSCSFLPPSISGSWNTITKKSIRCEYTLENQDILPQQEKRLEMAYQIVKRVFQDLDKELFTYYWLIVNTRSFYHVPPGVPVPEDHNNAMALCPFGDYFNHVDDGGCKVTCDDYQYIFITCKSYEKGEEIFSSYGNHTSDILFTDYGFVPTDNKWDALFLDDIILKDLASKDINDLNSARYLGNYQITTSGPCFRTEVAACKGYMNHNDWNNLILGYPPASFDQRKTNAIIARWIREYLNEAEVVISKLRELEGNREYRGGRRLEVLITRWRQIEELCKRALRAVD</sequence>
<dbReference type="Proteomes" id="UP000002059">
    <property type="component" value="Partially assembled WGS sequence"/>
</dbReference>
<gene>
    <name evidence="2" type="ORF">PAAG_05903</name>
</gene>
<keyword evidence="3" id="KW-1185">Reference proteome</keyword>
<name>C1H562_PARBA</name>
<dbReference type="GeneID" id="9095353"/>
<evidence type="ECO:0000313" key="2">
    <source>
        <dbReference type="EMBL" id="EEH34856.2"/>
    </source>
</evidence>
<dbReference type="InterPro" id="IPR001214">
    <property type="entry name" value="SET_dom"/>
</dbReference>
<protein>
    <submittedName>
        <fullName evidence="2">SET domain containing protein</fullName>
    </submittedName>
</protein>
<dbReference type="STRING" id="502779.C1H562"/>
<dbReference type="VEuPathDB" id="FungiDB:PAAG_05903"/>
<dbReference type="OrthoDB" id="341421at2759"/>
<dbReference type="SUPFAM" id="SSF82199">
    <property type="entry name" value="SET domain"/>
    <property type="match status" value="1"/>
</dbReference>
<dbReference type="KEGG" id="pbl:PAAG_05903"/>
<accession>C1H562</accession>
<dbReference type="Pfam" id="PF00856">
    <property type="entry name" value="SET"/>
    <property type="match status" value="1"/>
</dbReference>
<proteinExistence type="predicted"/>
<feature type="domain" description="SET" evidence="1">
    <location>
        <begin position="22"/>
        <end position="269"/>
    </location>
</feature>
<organism evidence="2 3">
    <name type="scientific">Paracoccidioides lutzii (strain ATCC MYA-826 / Pb01)</name>
    <name type="common">Paracoccidioides brasiliensis</name>
    <dbReference type="NCBI Taxonomy" id="502779"/>
    <lineage>
        <taxon>Eukaryota</taxon>
        <taxon>Fungi</taxon>
        <taxon>Dikarya</taxon>
        <taxon>Ascomycota</taxon>
        <taxon>Pezizomycotina</taxon>
        <taxon>Eurotiomycetes</taxon>
        <taxon>Eurotiomycetidae</taxon>
        <taxon>Onygenales</taxon>
        <taxon>Ajellomycetaceae</taxon>
        <taxon>Paracoccidioides</taxon>
    </lineage>
</organism>
<evidence type="ECO:0000313" key="3">
    <source>
        <dbReference type="Proteomes" id="UP000002059"/>
    </source>
</evidence>
<reference evidence="2 3" key="1">
    <citation type="journal article" date="2011" name="PLoS Genet.">
        <title>Comparative genomic analysis of human fungal pathogens causing paracoccidioidomycosis.</title>
        <authorList>
            <person name="Desjardins C.A."/>
            <person name="Champion M.D."/>
            <person name="Holder J.W."/>
            <person name="Muszewska A."/>
            <person name="Goldberg J."/>
            <person name="Bailao A.M."/>
            <person name="Brigido M.M."/>
            <person name="Ferreira M.E."/>
            <person name="Garcia A.M."/>
            <person name="Grynberg M."/>
            <person name="Gujja S."/>
            <person name="Heiman D.I."/>
            <person name="Henn M.R."/>
            <person name="Kodira C.D."/>
            <person name="Leon-Narvaez H."/>
            <person name="Longo L.V."/>
            <person name="Ma L.J."/>
            <person name="Malavazi I."/>
            <person name="Matsuo A.L."/>
            <person name="Morais F.V."/>
            <person name="Pereira M."/>
            <person name="Rodriguez-Brito S."/>
            <person name="Sakthikumar S."/>
            <person name="Salem-Izacc S.M."/>
            <person name="Sykes S.M."/>
            <person name="Teixeira M.M."/>
            <person name="Vallejo M.C."/>
            <person name="Walter M.E."/>
            <person name="Yandava C."/>
            <person name="Young S."/>
            <person name="Zeng Q."/>
            <person name="Zucker J."/>
            <person name="Felipe M.S."/>
            <person name="Goldman G.H."/>
            <person name="Haas B.J."/>
            <person name="McEwen J.G."/>
            <person name="Nino-Vega G."/>
            <person name="Puccia R."/>
            <person name="San-Blas G."/>
            <person name="Soares C.M."/>
            <person name="Birren B.W."/>
            <person name="Cuomo C.A."/>
        </authorList>
    </citation>
    <scope>NUCLEOTIDE SEQUENCE [LARGE SCALE GENOMIC DNA]</scope>
    <source>
        <strain evidence="3">ATCC MYA-826 / Pb01</strain>
    </source>
</reference>
<dbReference type="PANTHER" id="PTHR13271:SF137">
    <property type="entry name" value="SET DOMAIN-CONTAINING PROTEIN"/>
    <property type="match status" value="1"/>
</dbReference>
<dbReference type="InterPro" id="IPR050600">
    <property type="entry name" value="SETD3_SETD6_MTase"/>
</dbReference>
<dbReference type="OMA" id="ISHMKDE"/>
<dbReference type="GO" id="GO:0016279">
    <property type="term" value="F:protein-lysine N-methyltransferase activity"/>
    <property type="evidence" value="ECO:0007669"/>
    <property type="project" value="TreeGrafter"/>
</dbReference>
<dbReference type="eggNOG" id="KOG1337">
    <property type="taxonomic scope" value="Eukaryota"/>
</dbReference>
<dbReference type="PROSITE" id="PS50280">
    <property type="entry name" value="SET"/>
    <property type="match status" value="1"/>
</dbReference>